<dbReference type="CDD" id="cd21109">
    <property type="entry name" value="SPASM"/>
    <property type="match status" value="1"/>
</dbReference>
<dbReference type="InterPro" id="IPR023885">
    <property type="entry name" value="4Fe4S-binding_SPASM_dom"/>
</dbReference>
<comment type="cofactor">
    <cofactor evidence="1">
        <name>[4Fe-4S] cluster</name>
        <dbReference type="ChEBI" id="CHEBI:49883"/>
    </cofactor>
</comment>
<dbReference type="Gene3D" id="3.20.20.70">
    <property type="entry name" value="Aldolase class I"/>
    <property type="match status" value="1"/>
</dbReference>
<evidence type="ECO:0000256" key="3">
    <source>
        <dbReference type="ARBA" id="ARBA00022723"/>
    </source>
</evidence>
<dbReference type="GO" id="GO:0046872">
    <property type="term" value="F:metal ion binding"/>
    <property type="evidence" value="ECO:0007669"/>
    <property type="project" value="UniProtKB-KW"/>
</dbReference>
<evidence type="ECO:0000256" key="5">
    <source>
        <dbReference type="ARBA" id="ARBA00023014"/>
    </source>
</evidence>
<keyword evidence="8" id="KW-1185">Reference proteome</keyword>
<accession>A0A0C2EHG8</accession>
<keyword evidence="4" id="KW-0408">Iron</keyword>
<evidence type="ECO:0000256" key="1">
    <source>
        <dbReference type="ARBA" id="ARBA00001966"/>
    </source>
</evidence>
<dbReference type="PROSITE" id="PS51918">
    <property type="entry name" value="RADICAL_SAM"/>
    <property type="match status" value="1"/>
</dbReference>
<dbReference type="CDD" id="cd01335">
    <property type="entry name" value="Radical_SAM"/>
    <property type="match status" value="1"/>
</dbReference>
<evidence type="ECO:0000313" key="7">
    <source>
        <dbReference type="EMBL" id="KIH78103.1"/>
    </source>
</evidence>
<dbReference type="Proteomes" id="UP000035068">
    <property type="component" value="Unassembled WGS sequence"/>
</dbReference>
<protein>
    <recommendedName>
        <fullName evidence="6">Radical SAM core domain-containing protein</fullName>
    </recommendedName>
</protein>
<dbReference type="PANTHER" id="PTHR11228">
    <property type="entry name" value="RADICAL SAM DOMAIN PROTEIN"/>
    <property type="match status" value="1"/>
</dbReference>
<feature type="domain" description="Radical SAM core" evidence="6">
    <location>
        <begin position="17"/>
        <end position="252"/>
    </location>
</feature>
<dbReference type="SFLD" id="SFLDS00029">
    <property type="entry name" value="Radical_SAM"/>
    <property type="match status" value="1"/>
</dbReference>
<dbReference type="Pfam" id="PF04055">
    <property type="entry name" value="Radical_SAM"/>
    <property type="match status" value="1"/>
</dbReference>
<dbReference type="EMBL" id="JWJD01000001">
    <property type="protein sequence ID" value="KIH78103.1"/>
    <property type="molecule type" value="Genomic_DNA"/>
</dbReference>
<evidence type="ECO:0000256" key="2">
    <source>
        <dbReference type="ARBA" id="ARBA00022691"/>
    </source>
</evidence>
<name>A0A0C2EHG8_9BACT</name>
<dbReference type="InterPro" id="IPR007197">
    <property type="entry name" value="rSAM"/>
</dbReference>
<comment type="caution">
    <text evidence="7">The sequence shown here is derived from an EMBL/GenBank/DDBJ whole genome shotgun (WGS) entry which is preliminary data.</text>
</comment>
<dbReference type="InterPro" id="IPR050377">
    <property type="entry name" value="Radical_SAM_PqqE_MftC-like"/>
</dbReference>
<dbReference type="RefSeq" id="WP_040096906.1">
    <property type="nucleotide sequence ID" value="NZ_JWJD01000001.1"/>
</dbReference>
<dbReference type="InterPro" id="IPR058240">
    <property type="entry name" value="rSAM_sf"/>
</dbReference>
<organism evidence="7 8">
    <name type="scientific">Geoalkalibacter ferrihydriticus DSM 17813</name>
    <dbReference type="NCBI Taxonomy" id="1121915"/>
    <lineage>
        <taxon>Bacteria</taxon>
        <taxon>Pseudomonadati</taxon>
        <taxon>Thermodesulfobacteriota</taxon>
        <taxon>Desulfuromonadia</taxon>
        <taxon>Desulfuromonadales</taxon>
        <taxon>Geoalkalibacteraceae</taxon>
        <taxon>Geoalkalibacter</taxon>
    </lineage>
</organism>
<evidence type="ECO:0000313" key="8">
    <source>
        <dbReference type="Proteomes" id="UP000035068"/>
    </source>
</evidence>
<evidence type="ECO:0000256" key="4">
    <source>
        <dbReference type="ARBA" id="ARBA00023004"/>
    </source>
</evidence>
<evidence type="ECO:0000259" key="6">
    <source>
        <dbReference type="PROSITE" id="PS51918"/>
    </source>
</evidence>
<dbReference type="InterPro" id="IPR013785">
    <property type="entry name" value="Aldolase_TIM"/>
</dbReference>
<dbReference type="Pfam" id="PF13186">
    <property type="entry name" value="SPASM"/>
    <property type="match status" value="1"/>
</dbReference>
<dbReference type="AlphaFoldDB" id="A0A0C2EHG8"/>
<gene>
    <name evidence="7" type="ORF">GFER_05865</name>
</gene>
<sequence length="373" mass="42065">MIAKLLINGLRFRLLKRRGKPHRLESLSLEVTHRCICRCDMCNIWKTPATVSDLDLTEWLAVLRSPALRHLKELDITGGEPFLRSDLGELIRQIAALQPDHFPALRTLSITTNALLTERVAHIVRESIGPLHARGIDMVLACGVDAVGKLHDRIRNYPGAWGHFEQTLSALNDIRDKHANLILGLKTTIVPLNVHELQRIAEFAAEHQLFTIISPCILTPNRFANLDKAKDLRFSPADIKKMIDFYKSPRFAWSGHREAMLGYLRTGKIVKPCTAGFNTLFARHNGEIFPCPVLAESLGNVRSQSLESLYRCTAANRFRQKVGAFAECSQCTEPGMERIAWPLEGFTLLGFLAERGGKDFRDLVRHMGLDKYL</sequence>
<reference evidence="7 8" key="1">
    <citation type="submission" date="2014-12" db="EMBL/GenBank/DDBJ databases">
        <title>Genomes of Geoalkalibacter ferrihydriticus and Geoalkalibacter subterraneus, two haloalkaliphilic metal-reducing members of the Geobacteraceae.</title>
        <authorList>
            <person name="Badalamenti J.P."/>
            <person name="Torres C.I."/>
            <person name="Krajmalnik-Brown R."/>
            <person name="Bond D.R."/>
        </authorList>
    </citation>
    <scope>NUCLEOTIDE SEQUENCE [LARGE SCALE GENOMIC DNA]</scope>
    <source>
        <strain evidence="7 8">DSM 17813</strain>
    </source>
</reference>
<dbReference type="PANTHER" id="PTHR11228:SF7">
    <property type="entry name" value="PQQA PEPTIDE CYCLASE"/>
    <property type="match status" value="1"/>
</dbReference>
<dbReference type="SFLD" id="SFLDG01067">
    <property type="entry name" value="SPASM/twitch_domain_containing"/>
    <property type="match status" value="1"/>
</dbReference>
<keyword evidence="3" id="KW-0479">Metal-binding</keyword>
<keyword evidence="5" id="KW-0411">Iron-sulfur</keyword>
<dbReference type="GO" id="GO:0051536">
    <property type="term" value="F:iron-sulfur cluster binding"/>
    <property type="evidence" value="ECO:0007669"/>
    <property type="project" value="UniProtKB-KW"/>
</dbReference>
<dbReference type="GO" id="GO:0003824">
    <property type="term" value="F:catalytic activity"/>
    <property type="evidence" value="ECO:0007669"/>
    <property type="project" value="InterPro"/>
</dbReference>
<dbReference type="SUPFAM" id="SSF102114">
    <property type="entry name" value="Radical SAM enzymes"/>
    <property type="match status" value="1"/>
</dbReference>
<proteinExistence type="predicted"/>
<keyword evidence="2" id="KW-0949">S-adenosyl-L-methionine</keyword>